<feature type="domain" description="ABC transmembrane type-1" evidence="6">
    <location>
        <begin position="94"/>
        <end position="315"/>
    </location>
</feature>
<feature type="transmembrane region" description="Helical" evidence="5">
    <location>
        <begin position="131"/>
        <end position="154"/>
    </location>
</feature>
<evidence type="ECO:0000256" key="5">
    <source>
        <dbReference type="RuleBase" id="RU363032"/>
    </source>
</evidence>
<dbReference type="PANTHER" id="PTHR43496">
    <property type="entry name" value="PROTEIN LPLB"/>
    <property type="match status" value="1"/>
</dbReference>
<dbReference type="CDD" id="cd06261">
    <property type="entry name" value="TM_PBP2"/>
    <property type="match status" value="1"/>
</dbReference>
<dbReference type="GO" id="GO:0055085">
    <property type="term" value="P:transmembrane transport"/>
    <property type="evidence" value="ECO:0007669"/>
    <property type="project" value="InterPro"/>
</dbReference>
<feature type="transmembrane region" description="Helical" evidence="5">
    <location>
        <begin position="234"/>
        <end position="252"/>
    </location>
</feature>
<dbReference type="SUPFAM" id="SSF161098">
    <property type="entry name" value="MetI-like"/>
    <property type="match status" value="1"/>
</dbReference>
<dbReference type="EMBL" id="JAJEQM010000003">
    <property type="protein sequence ID" value="MCC2209785.1"/>
    <property type="molecule type" value="Genomic_DNA"/>
</dbReference>
<keyword evidence="5" id="KW-0813">Transport</keyword>
<comment type="subcellular location">
    <subcellularLocation>
        <location evidence="5">Cell membrane</location>
        <topology evidence="5">Multi-pass membrane protein</topology>
    </subcellularLocation>
    <subcellularLocation>
        <location evidence="1">Membrane</location>
        <topology evidence="1">Multi-pass membrane protein</topology>
    </subcellularLocation>
</comment>
<protein>
    <submittedName>
        <fullName evidence="7">ABC transporter permease subunit</fullName>
    </submittedName>
</protein>
<dbReference type="AlphaFoldDB" id="A0AAE3J9G6"/>
<dbReference type="RefSeq" id="WP_022230990.1">
    <property type="nucleotide sequence ID" value="NZ_JAJEQM010000003.1"/>
</dbReference>
<keyword evidence="2 5" id="KW-0812">Transmembrane</keyword>
<proteinExistence type="inferred from homology"/>
<reference evidence="7 8" key="1">
    <citation type="submission" date="2021-10" db="EMBL/GenBank/DDBJ databases">
        <title>Anaerobic single-cell dispensing facilitates the cultivation of human gut bacteria.</title>
        <authorList>
            <person name="Afrizal A."/>
        </authorList>
    </citation>
    <scope>NUCLEOTIDE SEQUENCE [LARGE SCALE GENOMIC DNA]</scope>
    <source>
        <strain evidence="7 8">CLA-AA-H232</strain>
    </source>
</reference>
<dbReference type="PROSITE" id="PS50928">
    <property type="entry name" value="ABC_TM1"/>
    <property type="match status" value="1"/>
</dbReference>
<evidence type="ECO:0000256" key="2">
    <source>
        <dbReference type="ARBA" id="ARBA00022692"/>
    </source>
</evidence>
<evidence type="ECO:0000256" key="1">
    <source>
        <dbReference type="ARBA" id="ARBA00004141"/>
    </source>
</evidence>
<feature type="transmembrane region" description="Helical" evidence="5">
    <location>
        <begin position="30"/>
        <end position="54"/>
    </location>
</feature>
<evidence type="ECO:0000313" key="8">
    <source>
        <dbReference type="Proteomes" id="UP001198242"/>
    </source>
</evidence>
<name>A0AAE3J9G6_9FIRM</name>
<evidence type="ECO:0000256" key="3">
    <source>
        <dbReference type="ARBA" id="ARBA00022989"/>
    </source>
</evidence>
<dbReference type="Pfam" id="PF00528">
    <property type="entry name" value="BPD_transp_1"/>
    <property type="match status" value="1"/>
</dbReference>
<keyword evidence="4 5" id="KW-0472">Membrane</keyword>
<accession>A0AAE3J9G6</accession>
<dbReference type="GO" id="GO:0005886">
    <property type="term" value="C:plasma membrane"/>
    <property type="evidence" value="ECO:0007669"/>
    <property type="project" value="UniProtKB-SubCell"/>
</dbReference>
<dbReference type="Proteomes" id="UP001198242">
    <property type="component" value="Unassembled WGS sequence"/>
</dbReference>
<comment type="similarity">
    <text evidence="5">Belongs to the binding-protein-dependent transport system permease family.</text>
</comment>
<dbReference type="InterPro" id="IPR035906">
    <property type="entry name" value="MetI-like_sf"/>
</dbReference>
<evidence type="ECO:0000256" key="4">
    <source>
        <dbReference type="ARBA" id="ARBA00023136"/>
    </source>
</evidence>
<feature type="transmembrane region" description="Helical" evidence="5">
    <location>
        <begin position="98"/>
        <end position="119"/>
    </location>
</feature>
<organism evidence="7 8">
    <name type="scientific">Hominilimicola fabiformis</name>
    <dbReference type="NCBI Taxonomy" id="2885356"/>
    <lineage>
        <taxon>Bacteria</taxon>
        <taxon>Bacillati</taxon>
        <taxon>Bacillota</taxon>
        <taxon>Clostridia</taxon>
        <taxon>Eubacteriales</taxon>
        <taxon>Oscillospiraceae</taxon>
        <taxon>Hominilimicola</taxon>
    </lineage>
</organism>
<sequence>MAKAQKVVLSPEEKAEAKQKRWAQIKRDKWMYLLLLPGFLYFIIFKIVPMWGILISFKDYYAGIPFFGSNFFNGWIGFDNFKNFFTDSSFLQLLRNTLIISGMNIIFFFPLPIVLALLLNEIKVQWYKKVLQTLVYVPHFVSMVVIASITFMLVKTPSMEGMSGGALYEIVKSMTGKNLNALGSPIAIYWVLLIQNIWKETGWGTIIFLAALAGVDVEQYEAAIVDGASRFQQLIYITLPAIMGTVVTMFILRMGSVLDTGFEQIILMQNDLNRITSETFDTYVYQIGRVQGNYGYSTAVSLFKSVISIICIQTANRLAKKAGQDGLF</sequence>
<dbReference type="PANTHER" id="PTHR43496:SF1">
    <property type="entry name" value="POLYGALACTURONAN_RHAMNOGALACTURONAN TRANSPORT SYSTEM PERMEASE PROTEIN YTEP"/>
    <property type="match status" value="1"/>
</dbReference>
<dbReference type="Gene3D" id="1.10.3720.10">
    <property type="entry name" value="MetI-like"/>
    <property type="match status" value="1"/>
</dbReference>
<gene>
    <name evidence="7" type="ORF">LKE05_03110</name>
</gene>
<dbReference type="InterPro" id="IPR000515">
    <property type="entry name" value="MetI-like"/>
</dbReference>
<comment type="caution">
    <text evidence="7">The sequence shown here is derived from an EMBL/GenBank/DDBJ whole genome shotgun (WGS) entry which is preliminary data.</text>
</comment>
<keyword evidence="3 5" id="KW-1133">Transmembrane helix</keyword>
<evidence type="ECO:0000259" key="6">
    <source>
        <dbReference type="PROSITE" id="PS50928"/>
    </source>
</evidence>
<evidence type="ECO:0000313" key="7">
    <source>
        <dbReference type="EMBL" id="MCC2209785.1"/>
    </source>
</evidence>
<keyword evidence="8" id="KW-1185">Reference proteome</keyword>